<dbReference type="PANTHER" id="PTHR42109">
    <property type="entry name" value="UNPLACED GENOMIC SCAFFOLD UM_SCAF_CONTIG_1.265, WHOLE GENOME SHOTGUN SEQUENCE"/>
    <property type="match status" value="1"/>
</dbReference>
<evidence type="ECO:0000313" key="4">
    <source>
        <dbReference type="EMBL" id="KAK3682877.1"/>
    </source>
</evidence>
<feature type="transmembrane region" description="Helical" evidence="2">
    <location>
        <begin position="210"/>
        <end position="233"/>
    </location>
</feature>
<protein>
    <recommendedName>
        <fullName evidence="3">DUF7702 domain-containing protein</fullName>
    </recommendedName>
</protein>
<feature type="domain" description="DUF7702" evidence="3">
    <location>
        <begin position="4"/>
        <end position="236"/>
    </location>
</feature>
<keyword evidence="2" id="KW-0812">Transmembrane</keyword>
<evidence type="ECO:0000256" key="1">
    <source>
        <dbReference type="SAM" id="MobiDB-lite"/>
    </source>
</evidence>
<dbReference type="InterPro" id="IPR056119">
    <property type="entry name" value="DUF7702"/>
</dbReference>
<feature type="transmembrane region" description="Helical" evidence="2">
    <location>
        <begin position="58"/>
        <end position="76"/>
    </location>
</feature>
<dbReference type="EMBL" id="JAULSO010000005">
    <property type="protein sequence ID" value="KAK3682877.1"/>
    <property type="molecule type" value="Genomic_DNA"/>
</dbReference>
<evidence type="ECO:0000256" key="2">
    <source>
        <dbReference type="SAM" id="Phobius"/>
    </source>
</evidence>
<reference evidence="4" key="2">
    <citation type="submission" date="2023-06" db="EMBL/GenBank/DDBJ databases">
        <authorList>
            <consortium name="Lawrence Berkeley National Laboratory"/>
            <person name="Haridas S."/>
            <person name="Hensen N."/>
            <person name="Bonometti L."/>
            <person name="Westerberg I."/>
            <person name="Brannstrom I.O."/>
            <person name="Guillou S."/>
            <person name="Cros-Aarteil S."/>
            <person name="Calhoun S."/>
            <person name="Kuo A."/>
            <person name="Mondo S."/>
            <person name="Pangilinan J."/>
            <person name="Riley R."/>
            <person name="Labutti K."/>
            <person name="Andreopoulos B."/>
            <person name="Lipzen A."/>
            <person name="Chen C."/>
            <person name="Yanf M."/>
            <person name="Daum C."/>
            <person name="Ng V."/>
            <person name="Clum A."/>
            <person name="Steindorff A."/>
            <person name="Ohm R."/>
            <person name="Martin F."/>
            <person name="Silar P."/>
            <person name="Natvig D."/>
            <person name="Lalanne C."/>
            <person name="Gautier V."/>
            <person name="Ament-Velasquez S.L."/>
            <person name="Kruys A."/>
            <person name="Hutchinson M.I."/>
            <person name="Powell A.J."/>
            <person name="Barry K."/>
            <person name="Miller A.N."/>
            <person name="Grigoriev I.V."/>
            <person name="Debuchy R."/>
            <person name="Gladieux P."/>
            <person name="Thoren M.H."/>
            <person name="Johannesson H."/>
        </authorList>
    </citation>
    <scope>NUCLEOTIDE SEQUENCE</scope>
    <source>
        <strain evidence="4">CBS 314.62</strain>
    </source>
</reference>
<dbReference type="Pfam" id="PF24800">
    <property type="entry name" value="DUF7702"/>
    <property type="match status" value="1"/>
</dbReference>
<organism evidence="4 5">
    <name type="scientific">Podospora appendiculata</name>
    <dbReference type="NCBI Taxonomy" id="314037"/>
    <lineage>
        <taxon>Eukaryota</taxon>
        <taxon>Fungi</taxon>
        <taxon>Dikarya</taxon>
        <taxon>Ascomycota</taxon>
        <taxon>Pezizomycotina</taxon>
        <taxon>Sordariomycetes</taxon>
        <taxon>Sordariomycetidae</taxon>
        <taxon>Sordariales</taxon>
        <taxon>Podosporaceae</taxon>
        <taxon>Podospora</taxon>
    </lineage>
</organism>
<feature type="transmembrane region" description="Helical" evidence="2">
    <location>
        <begin position="97"/>
        <end position="116"/>
    </location>
</feature>
<feature type="region of interest" description="Disordered" evidence="1">
    <location>
        <begin position="244"/>
        <end position="269"/>
    </location>
</feature>
<feature type="transmembrane region" description="Helical" evidence="2">
    <location>
        <begin position="32"/>
        <end position="52"/>
    </location>
</feature>
<keyword evidence="5" id="KW-1185">Reference proteome</keyword>
<keyword evidence="2" id="KW-1133">Transmembrane helix</keyword>
<feature type="transmembrane region" description="Helical" evidence="2">
    <location>
        <begin position="6"/>
        <end position="25"/>
    </location>
</feature>
<proteinExistence type="predicted"/>
<comment type="caution">
    <text evidence="4">The sequence shown here is derived from an EMBL/GenBank/DDBJ whole genome shotgun (WGS) entry which is preliminary data.</text>
</comment>
<reference evidence="4" key="1">
    <citation type="journal article" date="2023" name="Mol. Phylogenet. Evol.">
        <title>Genome-scale phylogeny and comparative genomics of the fungal order Sordariales.</title>
        <authorList>
            <person name="Hensen N."/>
            <person name="Bonometti L."/>
            <person name="Westerberg I."/>
            <person name="Brannstrom I.O."/>
            <person name="Guillou S."/>
            <person name="Cros-Aarteil S."/>
            <person name="Calhoun S."/>
            <person name="Haridas S."/>
            <person name="Kuo A."/>
            <person name="Mondo S."/>
            <person name="Pangilinan J."/>
            <person name="Riley R."/>
            <person name="LaButti K."/>
            <person name="Andreopoulos B."/>
            <person name="Lipzen A."/>
            <person name="Chen C."/>
            <person name="Yan M."/>
            <person name="Daum C."/>
            <person name="Ng V."/>
            <person name="Clum A."/>
            <person name="Steindorff A."/>
            <person name="Ohm R.A."/>
            <person name="Martin F."/>
            <person name="Silar P."/>
            <person name="Natvig D.O."/>
            <person name="Lalanne C."/>
            <person name="Gautier V."/>
            <person name="Ament-Velasquez S.L."/>
            <person name="Kruys A."/>
            <person name="Hutchinson M.I."/>
            <person name="Powell A.J."/>
            <person name="Barry K."/>
            <person name="Miller A.N."/>
            <person name="Grigoriev I.V."/>
            <person name="Debuchy R."/>
            <person name="Gladieux P."/>
            <person name="Hiltunen Thoren M."/>
            <person name="Johannesson H."/>
        </authorList>
    </citation>
    <scope>NUCLEOTIDE SEQUENCE</scope>
    <source>
        <strain evidence="4">CBS 314.62</strain>
    </source>
</reference>
<sequence>MTDSLPTAELAIYATLSLAVIYVFVRHWPTGLLGWAYLFAFCTLRIVGGSMANGSSGSSSASIISSIGLSPLLLAASGILHESRVYRNPNLNKTFEWTLVGVFHVLVATGVALVGVGASSLQSSQPKASDMNLVDVGIAILTASWAMLVIWGSVSLLPSQHSKLADRHWAGTALLYSVLISLVFIGIRVIYALVALSTRQVNLNPVTGSIVVRVLLSFLPELIATLVFLTAGIRTQAVGRKQSLHQVKETSGGKRSHRRSRREDGLSYA</sequence>
<name>A0AAE1C8J3_9PEZI</name>
<keyword evidence="2" id="KW-0472">Membrane</keyword>
<evidence type="ECO:0000313" key="5">
    <source>
        <dbReference type="Proteomes" id="UP001270362"/>
    </source>
</evidence>
<dbReference type="PANTHER" id="PTHR42109:SF3">
    <property type="entry name" value="INTEGRAL MEMBRANE PROTEIN (AFU_ORTHOLOGUE AFUA_5G00100)"/>
    <property type="match status" value="1"/>
</dbReference>
<evidence type="ECO:0000259" key="3">
    <source>
        <dbReference type="Pfam" id="PF24800"/>
    </source>
</evidence>
<accession>A0AAE1C8J3</accession>
<feature type="transmembrane region" description="Helical" evidence="2">
    <location>
        <begin position="136"/>
        <end position="157"/>
    </location>
</feature>
<dbReference type="Proteomes" id="UP001270362">
    <property type="component" value="Unassembled WGS sequence"/>
</dbReference>
<feature type="transmembrane region" description="Helical" evidence="2">
    <location>
        <begin position="169"/>
        <end position="190"/>
    </location>
</feature>
<dbReference type="AlphaFoldDB" id="A0AAE1C8J3"/>
<gene>
    <name evidence="4" type="ORF">B0T22DRAFT_445044</name>
</gene>